<evidence type="ECO:0000256" key="1">
    <source>
        <dbReference type="SAM" id="MobiDB-lite"/>
    </source>
</evidence>
<reference evidence="2 3" key="1">
    <citation type="submission" date="2014-04" db="EMBL/GenBank/DDBJ databases">
        <title>Genome assembly of Hyalangium minutum DSM 14724.</title>
        <authorList>
            <person name="Sharma G."/>
            <person name="Subramanian S."/>
        </authorList>
    </citation>
    <scope>NUCLEOTIDE SEQUENCE [LARGE SCALE GENOMIC DNA]</scope>
    <source>
        <strain evidence="2 3">DSM 14724</strain>
    </source>
</reference>
<organism evidence="2 3">
    <name type="scientific">Hyalangium minutum</name>
    <dbReference type="NCBI Taxonomy" id="394096"/>
    <lineage>
        <taxon>Bacteria</taxon>
        <taxon>Pseudomonadati</taxon>
        <taxon>Myxococcota</taxon>
        <taxon>Myxococcia</taxon>
        <taxon>Myxococcales</taxon>
        <taxon>Cystobacterineae</taxon>
        <taxon>Archangiaceae</taxon>
        <taxon>Hyalangium</taxon>
    </lineage>
</organism>
<accession>A0A085WS00</accession>
<feature type="region of interest" description="Disordered" evidence="1">
    <location>
        <begin position="113"/>
        <end position="136"/>
    </location>
</feature>
<dbReference type="STRING" id="394096.DB31_5505"/>
<protein>
    <submittedName>
        <fullName evidence="2">Uncharacterized protein</fullName>
    </submittedName>
</protein>
<feature type="compositionally biased region" description="Polar residues" evidence="1">
    <location>
        <begin position="125"/>
        <end position="136"/>
    </location>
</feature>
<dbReference type="Pfam" id="PF13665">
    <property type="entry name" value="Tox-PAAR-like"/>
    <property type="match status" value="1"/>
</dbReference>
<sequence length="136" mass="13761">MFPASTKGGGMCFSFPNVCKTPAAPSPLPIPYPSIGQCSGASGDSCTQKVKILNKAVLHKSSEISSTSGDQAGTLKGMVSSTTSDKATYKTSSGKVLVEGNEIVTHLKVAAHNGSNANAPPGTQVAPSQTKVLIAP</sequence>
<evidence type="ECO:0000313" key="3">
    <source>
        <dbReference type="Proteomes" id="UP000028725"/>
    </source>
</evidence>
<keyword evidence="3" id="KW-1185">Reference proteome</keyword>
<dbReference type="EMBL" id="JMCB01000003">
    <property type="protein sequence ID" value="KFE70463.1"/>
    <property type="molecule type" value="Genomic_DNA"/>
</dbReference>
<dbReference type="OrthoDB" id="5513456at2"/>
<proteinExistence type="predicted"/>
<dbReference type="AlphaFoldDB" id="A0A085WS00"/>
<feature type="region of interest" description="Disordered" evidence="1">
    <location>
        <begin position="63"/>
        <end position="92"/>
    </location>
</feature>
<name>A0A085WS00_9BACT</name>
<dbReference type="Proteomes" id="UP000028725">
    <property type="component" value="Unassembled WGS sequence"/>
</dbReference>
<comment type="caution">
    <text evidence="2">The sequence shown here is derived from an EMBL/GenBank/DDBJ whole genome shotgun (WGS) entry which is preliminary data.</text>
</comment>
<gene>
    <name evidence="2" type="ORF">DB31_5505</name>
</gene>
<evidence type="ECO:0000313" key="2">
    <source>
        <dbReference type="EMBL" id="KFE70463.1"/>
    </source>
</evidence>
<feature type="compositionally biased region" description="Polar residues" evidence="1">
    <location>
        <begin position="79"/>
        <end position="92"/>
    </location>
</feature>